<protein>
    <submittedName>
        <fullName evidence="2">Uncharacterized protein</fullName>
    </submittedName>
</protein>
<comment type="caution">
    <text evidence="2">The sequence shown here is derived from an EMBL/GenBank/DDBJ whole genome shotgun (WGS) entry which is preliminary data.</text>
</comment>
<keyword evidence="1" id="KW-0472">Membrane</keyword>
<proteinExistence type="predicted"/>
<dbReference type="EMBL" id="NCDQ01000687">
    <property type="protein sequence ID" value="OYW97276.1"/>
    <property type="molecule type" value="Genomic_DNA"/>
</dbReference>
<evidence type="ECO:0000256" key="1">
    <source>
        <dbReference type="SAM" id="Phobius"/>
    </source>
</evidence>
<accession>A0A258CNX6</accession>
<feature type="transmembrane region" description="Helical" evidence="1">
    <location>
        <begin position="28"/>
        <end position="45"/>
    </location>
</feature>
<reference evidence="2 3" key="1">
    <citation type="submission" date="2017-03" db="EMBL/GenBank/DDBJ databases">
        <title>Lifting the veil on microbial sulfur biogeochemistry in mining wastewaters.</title>
        <authorList>
            <person name="Kantor R.S."/>
            <person name="Colenbrander Nelson T."/>
            <person name="Marshall S."/>
            <person name="Bennett D."/>
            <person name="Apte S."/>
            <person name="Camacho D."/>
            <person name="Thomas B.C."/>
            <person name="Warren L.A."/>
            <person name="Banfield J.F."/>
        </authorList>
    </citation>
    <scope>NUCLEOTIDE SEQUENCE [LARGE SCALE GENOMIC DNA]</scope>
    <source>
        <strain evidence="2">32-67-7</strain>
    </source>
</reference>
<evidence type="ECO:0000313" key="3">
    <source>
        <dbReference type="Proteomes" id="UP000215616"/>
    </source>
</evidence>
<name>A0A258CNX6_CAUVI</name>
<organism evidence="2 3">
    <name type="scientific">Caulobacter vibrioides</name>
    <name type="common">Caulobacter crescentus</name>
    <dbReference type="NCBI Taxonomy" id="155892"/>
    <lineage>
        <taxon>Bacteria</taxon>
        <taxon>Pseudomonadati</taxon>
        <taxon>Pseudomonadota</taxon>
        <taxon>Alphaproteobacteria</taxon>
        <taxon>Caulobacterales</taxon>
        <taxon>Caulobacteraceae</taxon>
        <taxon>Caulobacter</taxon>
    </lineage>
</organism>
<keyword evidence="1" id="KW-0812">Transmembrane</keyword>
<keyword evidence="1" id="KW-1133">Transmembrane helix</keyword>
<dbReference type="AlphaFoldDB" id="A0A258CNX6"/>
<evidence type="ECO:0000313" key="2">
    <source>
        <dbReference type="EMBL" id="OYW97276.1"/>
    </source>
</evidence>
<sequence>MLVSGHELNSLKMDGQIIVDRPPNDQRAGFVFIGLLLLAYAIATISRRHFKLKKIPSRE</sequence>
<gene>
    <name evidence="2" type="ORF">B7Z12_21910</name>
</gene>
<dbReference type="Proteomes" id="UP000215616">
    <property type="component" value="Unassembled WGS sequence"/>
</dbReference>